<evidence type="ECO:0000256" key="10">
    <source>
        <dbReference type="ARBA" id="ARBA00029409"/>
    </source>
</evidence>
<keyword evidence="15" id="KW-1185">Reference proteome</keyword>
<evidence type="ECO:0000256" key="7">
    <source>
        <dbReference type="ARBA" id="ARBA00022777"/>
    </source>
</evidence>
<dbReference type="STRING" id="1715989.NITINOP_1232"/>
<dbReference type="PANTHER" id="PTHR43071:SF1">
    <property type="entry name" value="2-AMINO-4-HYDROXY-6-HYDROXYMETHYLDIHYDROPTERIDINE PYROPHOSPHOKINASE"/>
    <property type="match status" value="1"/>
</dbReference>
<evidence type="ECO:0000256" key="6">
    <source>
        <dbReference type="ARBA" id="ARBA00022741"/>
    </source>
</evidence>
<dbReference type="OrthoDB" id="9808041at2"/>
<evidence type="ECO:0000256" key="4">
    <source>
        <dbReference type="ARBA" id="ARBA00016218"/>
    </source>
</evidence>
<evidence type="ECO:0000256" key="8">
    <source>
        <dbReference type="ARBA" id="ARBA00022840"/>
    </source>
</evidence>
<evidence type="ECO:0000256" key="5">
    <source>
        <dbReference type="ARBA" id="ARBA00022679"/>
    </source>
</evidence>
<dbReference type="GO" id="GO:0003848">
    <property type="term" value="F:2-amino-4-hydroxy-6-hydroxymethyldihydropteridine diphosphokinase activity"/>
    <property type="evidence" value="ECO:0007669"/>
    <property type="project" value="UniProtKB-EC"/>
</dbReference>
<dbReference type="SUPFAM" id="SSF55083">
    <property type="entry name" value="6-hydroxymethyl-7,8-dihydropterin pyrophosphokinase, HPPK"/>
    <property type="match status" value="1"/>
</dbReference>
<dbReference type="GO" id="GO:0046656">
    <property type="term" value="P:folic acid biosynthetic process"/>
    <property type="evidence" value="ECO:0007669"/>
    <property type="project" value="UniProtKB-KW"/>
</dbReference>
<dbReference type="EC" id="2.7.6.3" evidence="3"/>
<organism evidence="14 15">
    <name type="scientific">Candidatus Nitrospira inopinata</name>
    <dbReference type="NCBI Taxonomy" id="1715989"/>
    <lineage>
        <taxon>Bacteria</taxon>
        <taxon>Pseudomonadati</taxon>
        <taxon>Nitrospirota</taxon>
        <taxon>Nitrospiria</taxon>
        <taxon>Nitrospirales</taxon>
        <taxon>Nitrospiraceae</taxon>
        <taxon>Nitrospira</taxon>
    </lineage>
</organism>
<accession>A0A0S4KR19</accession>
<evidence type="ECO:0000259" key="13">
    <source>
        <dbReference type="PROSITE" id="PS00794"/>
    </source>
</evidence>
<dbReference type="Gene3D" id="3.30.70.560">
    <property type="entry name" value="7,8-Dihydro-6-hydroxymethylpterin-pyrophosphokinase HPPK"/>
    <property type="match status" value="1"/>
</dbReference>
<dbReference type="InterPro" id="IPR035907">
    <property type="entry name" value="Hppk_sf"/>
</dbReference>
<comment type="function">
    <text evidence="10">Catalyzes the transfer of pyrophosphate from adenosine triphosphate (ATP) to 6-hydroxymethyl-7,8-dihydropterin, an enzymatic step in folate biosynthesis pathway.</text>
</comment>
<comment type="similarity">
    <text evidence="2">Belongs to the HPPK family.</text>
</comment>
<dbReference type="CDD" id="cd00483">
    <property type="entry name" value="HPPK"/>
    <property type="match status" value="1"/>
</dbReference>
<keyword evidence="6" id="KW-0547">Nucleotide-binding</keyword>
<dbReference type="Proteomes" id="UP000066284">
    <property type="component" value="Chromosome 1"/>
</dbReference>
<evidence type="ECO:0000256" key="12">
    <source>
        <dbReference type="ARBA" id="ARBA00033413"/>
    </source>
</evidence>
<feature type="domain" description="7,8-dihydro-6-hydroxymethylpterin-pyrophosphokinase" evidence="13">
    <location>
        <begin position="92"/>
        <end position="103"/>
    </location>
</feature>
<sequence length="185" mass="20440">MPETVFIGFGSNVGDRADYCHRAVTLLGLLPHSQVTGVSSLYETEPINDGTDPGERWFLNGVVALDTEIPPRSLLSFLREIERALGRDLDNRAGPRTIDLDLLFYGTRVIDEPDLIVPHPRLHQRRFVLVPLSEVAPHWVHPVTGLSVAQMVDRLTDHSVVRTFAPPPLPLRLDPQTGCPSGLSA</sequence>
<keyword evidence="9" id="KW-0289">Folate biosynthesis</keyword>
<dbReference type="GO" id="GO:0046654">
    <property type="term" value="P:tetrahydrofolate biosynthetic process"/>
    <property type="evidence" value="ECO:0007669"/>
    <property type="project" value="UniProtKB-UniPathway"/>
</dbReference>
<keyword evidence="5 14" id="KW-0808">Transferase</keyword>
<keyword evidence="7 14" id="KW-0418">Kinase</keyword>
<comment type="pathway">
    <text evidence="1">Cofactor biosynthesis; tetrahydrofolate biosynthesis; 2-amino-4-hydroxy-6-hydroxymethyl-7,8-dihydropteridine diphosphate from 7,8-dihydroneopterin triphosphate: step 4/4.</text>
</comment>
<keyword evidence="8" id="KW-0067">ATP-binding</keyword>
<dbReference type="NCBIfam" id="TIGR01498">
    <property type="entry name" value="folK"/>
    <property type="match status" value="1"/>
</dbReference>
<dbReference type="EMBL" id="LN885086">
    <property type="protein sequence ID" value="CUQ66207.1"/>
    <property type="molecule type" value="Genomic_DNA"/>
</dbReference>
<dbReference type="PROSITE" id="PS00794">
    <property type="entry name" value="HPPK"/>
    <property type="match status" value="1"/>
</dbReference>
<dbReference type="Pfam" id="PF01288">
    <property type="entry name" value="HPPK"/>
    <property type="match status" value="1"/>
</dbReference>
<protein>
    <recommendedName>
        <fullName evidence="4">2-amino-4-hydroxy-6-hydroxymethyldihydropteridine pyrophosphokinase</fullName>
        <ecNumber evidence="3">2.7.6.3</ecNumber>
    </recommendedName>
    <alternativeName>
        <fullName evidence="11">6-hydroxymethyl-7,8-dihydropterin pyrophosphokinase</fullName>
    </alternativeName>
    <alternativeName>
        <fullName evidence="12">7,8-dihydro-6-hydroxymethylpterin-pyrophosphokinase</fullName>
    </alternativeName>
</protein>
<dbReference type="AlphaFoldDB" id="A0A0S4KR19"/>
<evidence type="ECO:0000256" key="3">
    <source>
        <dbReference type="ARBA" id="ARBA00013253"/>
    </source>
</evidence>
<proteinExistence type="inferred from homology"/>
<evidence type="ECO:0000256" key="1">
    <source>
        <dbReference type="ARBA" id="ARBA00005051"/>
    </source>
</evidence>
<dbReference type="PANTHER" id="PTHR43071">
    <property type="entry name" value="2-AMINO-4-HYDROXY-6-HYDROXYMETHYLDIHYDROPTERIDINE PYROPHOSPHOKINASE"/>
    <property type="match status" value="1"/>
</dbReference>
<reference evidence="15" key="1">
    <citation type="submission" date="2015-09" db="EMBL/GenBank/DDBJ databases">
        <authorList>
            <person name="Daims H."/>
        </authorList>
    </citation>
    <scope>NUCLEOTIDE SEQUENCE [LARGE SCALE GENOMIC DNA]</scope>
</reference>
<evidence type="ECO:0000313" key="15">
    <source>
        <dbReference type="Proteomes" id="UP000066284"/>
    </source>
</evidence>
<dbReference type="RefSeq" id="WP_082633600.1">
    <property type="nucleotide sequence ID" value="NZ_LN885086.1"/>
</dbReference>
<dbReference type="InterPro" id="IPR000550">
    <property type="entry name" value="Hppk"/>
</dbReference>
<name>A0A0S4KR19_9BACT</name>
<evidence type="ECO:0000313" key="14">
    <source>
        <dbReference type="EMBL" id="CUQ66207.1"/>
    </source>
</evidence>
<gene>
    <name evidence="14" type="primary">folK</name>
    <name evidence="14" type="ORF">NITINOP_1232</name>
</gene>
<evidence type="ECO:0000256" key="9">
    <source>
        <dbReference type="ARBA" id="ARBA00022909"/>
    </source>
</evidence>
<evidence type="ECO:0000256" key="2">
    <source>
        <dbReference type="ARBA" id="ARBA00005810"/>
    </source>
</evidence>
<dbReference type="UniPathway" id="UPA00077">
    <property type="reaction ID" value="UER00155"/>
</dbReference>
<dbReference type="GO" id="GO:0016301">
    <property type="term" value="F:kinase activity"/>
    <property type="evidence" value="ECO:0007669"/>
    <property type="project" value="UniProtKB-KW"/>
</dbReference>
<dbReference type="GO" id="GO:0005524">
    <property type="term" value="F:ATP binding"/>
    <property type="evidence" value="ECO:0007669"/>
    <property type="project" value="UniProtKB-KW"/>
</dbReference>
<evidence type="ECO:0000256" key="11">
    <source>
        <dbReference type="ARBA" id="ARBA00029766"/>
    </source>
</evidence>
<dbReference type="KEGG" id="nio:NITINOP_1232"/>